<evidence type="ECO:0000259" key="1">
    <source>
        <dbReference type="PROSITE" id="PS50041"/>
    </source>
</evidence>
<dbReference type="InterPro" id="IPR016186">
    <property type="entry name" value="C-type_lectin-like/link_sf"/>
</dbReference>
<comment type="caution">
    <text evidence="2">The sequence shown here is derived from an EMBL/GenBank/DDBJ whole genome shotgun (WGS) entry which is preliminary data.</text>
</comment>
<dbReference type="OrthoDB" id="6109651at2759"/>
<accession>A0A8S3SF19</accession>
<proteinExistence type="predicted"/>
<evidence type="ECO:0000313" key="2">
    <source>
        <dbReference type="EMBL" id="CAG2216650.1"/>
    </source>
</evidence>
<protein>
    <recommendedName>
        <fullName evidence="1">C-type lectin domain-containing protein</fullName>
    </recommendedName>
</protein>
<reference evidence="2" key="1">
    <citation type="submission" date="2021-03" db="EMBL/GenBank/DDBJ databases">
        <authorList>
            <person name="Bekaert M."/>
        </authorList>
    </citation>
    <scope>NUCLEOTIDE SEQUENCE</scope>
</reference>
<dbReference type="EMBL" id="CAJPWZ010001489">
    <property type="protein sequence ID" value="CAG2216650.1"/>
    <property type="molecule type" value="Genomic_DNA"/>
</dbReference>
<name>A0A8S3SF19_MYTED</name>
<dbReference type="InterPro" id="IPR003609">
    <property type="entry name" value="Pan_app"/>
</dbReference>
<dbReference type="CDD" id="cd00037">
    <property type="entry name" value="CLECT"/>
    <property type="match status" value="1"/>
</dbReference>
<dbReference type="PROSITE" id="PS50041">
    <property type="entry name" value="C_TYPE_LECTIN_2"/>
    <property type="match status" value="1"/>
</dbReference>
<evidence type="ECO:0000313" key="3">
    <source>
        <dbReference type="Proteomes" id="UP000683360"/>
    </source>
</evidence>
<sequence>MQKCFTFSGIFATGFSDRWSVVHENSECDIEDWGIGFKKIYDTKDTMYCASHCTATDGCTSFEYNSVNAVCRLFDRSIKRNNESSCTPGNKAYSYRRWKDGCSDPGYAYDEYSKICMSFPTDTTKTYYWDEGQSYCEAKNESFLIIDIFPRLVVARNIIDMRPRHDLSTYWVGGRRGTDGVFRWIDGTDMPPTNSWYWFKDPANDPTWDCVAMHKWAFQMKYYVLDCDVEKGLTVVKLKLQDFETACTEQEANHEVHLETFESEGADDKPKLNELTRDLTGMYRELTRDLTGMYRELTRDLTGMYRELCKSRSCMKI</sequence>
<dbReference type="InterPro" id="IPR016187">
    <property type="entry name" value="CTDL_fold"/>
</dbReference>
<dbReference type="SUPFAM" id="SSF56436">
    <property type="entry name" value="C-type lectin-like"/>
    <property type="match status" value="1"/>
</dbReference>
<feature type="domain" description="C-type lectin" evidence="1">
    <location>
        <begin position="112"/>
        <end position="216"/>
    </location>
</feature>
<dbReference type="AlphaFoldDB" id="A0A8S3SF19"/>
<dbReference type="Proteomes" id="UP000683360">
    <property type="component" value="Unassembled WGS sequence"/>
</dbReference>
<dbReference type="Pfam" id="PF00024">
    <property type="entry name" value="PAN_1"/>
    <property type="match status" value="1"/>
</dbReference>
<dbReference type="InterPro" id="IPR001304">
    <property type="entry name" value="C-type_lectin-like"/>
</dbReference>
<keyword evidence="3" id="KW-1185">Reference proteome</keyword>
<dbReference type="SMART" id="SM00034">
    <property type="entry name" value="CLECT"/>
    <property type="match status" value="1"/>
</dbReference>
<dbReference type="Gene3D" id="3.10.100.10">
    <property type="entry name" value="Mannose-Binding Protein A, subunit A"/>
    <property type="match status" value="1"/>
</dbReference>
<organism evidence="2 3">
    <name type="scientific">Mytilus edulis</name>
    <name type="common">Blue mussel</name>
    <dbReference type="NCBI Taxonomy" id="6550"/>
    <lineage>
        <taxon>Eukaryota</taxon>
        <taxon>Metazoa</taxon>
        <taxon>Spiralia</taxon>
        <taxon>Lophotrochozoa</taxon>
        <taxon>Mollusca</taxon>
        <taxon>Bivalvia</taxon>
        <taxon>Autobranchia</taxon>
        <taxon>Pteriomorphia</taxon>
        <taxon>Mytilida</taxon>
        <taxon>Mytiloidea</taxon>
        <taxon>Mytilidae</taxon>
        <taxon>Mytilinae</taxon>
        <taxon>Mytilus</taxon>
    </lineage>
</organism>
<gene>
    <name evidence="2" type="ORF">MEDL_30459</name>
</gene>